<evidence type="ECO:0000256" key="4">
    <source>
        <dbReference type="ARBA" id="ARBA00023002"/>
    </source>
</evidence>
<sequence length="258" mass="29374">MDKSVFETALNHRTIREFTEDKVDEKLIETLKEVANRTSTSTGMQSYSIIRIEDEKTRKAIAEIGGQEYIARAPELWIFIVDVYRNSRIAREQGVELAAERDADRFFQGFTDAALAAQNVTCAIEAAGLGAVYLGSILNDAEALIDLLDLPELTFPVVGIGFGKPNQSPQLKPRMDMELKFFTDRYREFDHYMDVIADYDEEMQTYYDLRDANRRVDSFSKQVVTRLENASVNRANLAKIAEKQGFHLIGEEQDHVES</sequence>
<dbReference type="InterPro" id="IPR029479">
    <property type="entry name" value="Nitroreductase"/>
</dbReference>
<dbReference type="AlphaFoldDB" id="A0A134AKS0"/>
<dbReference type="PANTHER" id="PTHR43425:SF2">
    <property type="entry name" value="OXYGEN-INSENSITIVE NADPH NITROREDUCTASE"/>
    <property type="match status" value="1"/>
</dbReference>
<dbReference type="GO" id="GO:0016491">
    <property type="term" value="F:oxidoreductase activity"/>
    <property type="evidence" value="ECO:0007669"/>
    <property type="project" value="UniProtKB-UniRule"/>
</dbReference>
<keyword evidence="3 5" id="KW-0288">FMN</keyword>
<evidence type="ECO:0000256" key="2">
    <source>
        <dbReference type="ARBA" id="ARBA00022630"/>
    </source>
</evidence>
<name>A0A134AKS0_9FIRM</name>
<dbReference type="SUPFAM" id="SSF55469">
    <property type="entry name" value="FMN-dependent nitroreductase-like"/>
    <property type="match status" value="1"/>
</dbReference>
<accession>A0A134AKS0</accession>
<evidence type="ECO:0000256" key="1">
    <source>
        <dbReference type="ARBA" id="ARBA00008366"/>
    </source>
</evidence>
<dbReference type="EMBL" id="LSDG01000005">
    <property type="protein sequence ID" value="KXB68254.1"/>
    <property type="molecule type" value="Genomic_DNA"/>
</dbReference>
<dbReference type="CDD" id="cd02146">
    <property type="entry name" value="NfsA-like"/>
    <property type="match status" value="1"/>
</dbReference>
<protein>
    <submittedName>
        <fullName evidence="7">Nitroreductase family protein</fullName>
    </submittedName>
</protein>
<dbReference type="STRING" id="755172.HMPREF1863_00275"/>
<dbReference type="RefSeq" id="WP_068366571.1">
    <property type="nucleotide sequence ID" value="NZ_KQ960157.1"/>
</dbReference>
<proteinExistence type="inferred from homology"/>
<dbReference type="InterPro" id="IPR016446">
    <property type="entry name" value="Flavin_OxRdtase_Frp"/>
</dbReference>
<comment type="similarity">
    <text evidence="1 5">Belongs to the flavin oxidoreductase frp family.</text>
</comment>
<dbReference type="OrthoDB" id="9775805at2"/>
<reference evidence="8" key="1">
    <citation type="submission" date="2016-01" db="EMBL/GenBank/DDBJ databases">
        <authorList>
            <person name="Mitreva M."/>
            <person name="Pepin K.H."/>
            <person name="Mihindukulasuriya K.A."/>
            <person name="Fulton R."/>
            <person name="Fronick C."/>
            <person name="O'Laughlin M."/>
            <person name="Miner T."/>
            <person name="Herter B."/>
            <person name="Rosa B.A."/>
            <person name="Cordes M."/>
            <person name="Tomlinson C."/>
            <person name="Wollam A."/>
            <person name="Palsikar V.B."/>
            <person name="Mardis E.R."/>
            <person name="Wilson R.K."/>
        </authorList>
    </citation>
    <scope>NUCLEOTIDE SEQUENCE [LARGE SCALE GENOMIC DNA]</scope>
    <source>
        <strain evidence="8">DNF00729</strain>
    </source>
</reference>
<dbReference type="Gene3D" id="3.40.109.10">
    <property type="entry name" value="NADH Oxidase"/>
    <property type="match status" value="1"/>
</dbReference>
<keyword evidence="5" id="KW-0521">NADP</keyword>
<dbReference type="Proteomes" id="UP000070442">
    <property type="component" value="Unassembled WGS sequence"/>
</dbReference>
<dbReference type="InterPro" id="IPR000415">
    <property type="entry name" value="Nitroreductase-like"/>
</dbReference>
<organism evidence="7 8">
    <name type="scientific">Aedoeadaptatus coxii</name>
    <dbReference type="NCBI Taxonomy" id="755172"/>
    <lineage>
        <taxon>Bacteria</taxon>
        <taxon>Bacillati</taxon>
        <taxon>Bacillota</taxon>
        <taxon>Tissierellia</taxon>
        <taxon>Tissierellales</taxon>
        <taxon>Peptoniphilaceae</taxon>
        <taxon>Aedoeadaptatus</taxon>
    </lineage>
</organism>
<comment type="caution">
    <text evidence="7">The sequence shown here is derived from an EMBL/GenBank/DDBJ whole genome shotgun (WGS) entry which is preliminary data.</text>
</comment>
<evidence type="ECO:0000313" key="8">
    <source>
        <dbReference type="Proteomes" id="UP000070442"/>
    </source>
</evidence>
<evidence type="ECO:0000256" key="3">
    <source>
        <dbReference type="ARBA" id="ARBA00022643"/>
    </source>
</evidence>
<dbReference type="Pfam" id="PF00881">
    <property type="entry name" value="Nitroreductase"/>
    <property type="match status" value="1"/>
</dbReference>
<gene>
    <name evidence="7" type="ORF">HMPREF1863_00275</name>
</gene>
<dbReference type="PANTHER" id="PTHR43425">
    <property type="entry name" value="OXYGEN-INSENSITIVE NADPH NITROREDUCTASE"/>
    <property type="match status" value="1"/>
</dbReference>
<evidence type="ECO:0000259" key="6">
    <source>
        <dbReference type="Pfam" id="PF00881"/>
    </source>
</evidence>
<keyword evidence="4 5" id="KW-0560">Oxidoreductase</keyword>
<keyword evidence="8" id="KW-1185">Reference proteome</keyword>
<feature type="domain" description="Nitroreductase" evidence="6">
    <location>
        <begin position="11"/>
        <end position="164"/>
    </location>
</feature>
<dbReference type="PIRSF" id="PIRSF005426">
    <property type="entry name" value="Frp"/>
    <property type="match status" value="1"/>
</dbReference>
<dbReference type="PATRIC" id="fig|755172.3.peg.264"/>
<evidence type="ECO:0000313" key="7">
    <source>
        <dbReference type="EMBL" id="KXB68254.1"/>
    </source>
</evidence>
<keyword evidence="2 5" id="KW-0285">Flavoprotein</keyword>
<evidence type="ECO:0000256" key="5">
    <source>
        <dbReference type="PIRNR" id="PIRNR005426"/>
    </source>
</evidence>